<dbReference type="GO" id="GO:0016798">
    <property type="term" value="F:hydrolase activity, acting on glycosyl bonds"/>
    <property type="evidence" value="ECO:0007669"/>
    <property type="project" value="UniProtKB-KW"/>
</dbReference>
<evidence type="ECO:0000256" key="2">
    <source>
        <dbReference type="ARBA" id="ARBA00023326"/>
    </source>
</evidence>
<dbReference type="InterPro" id="IPR036116">
    <property type="entry name" value="FN3_sf"/>
</dbReference>
<keyword evidence="2" id="KW-0624">Polysaccharide degradation</keyword>
<dbReference type="Gene3D" id="2.60.40.10">
    <property type="entry name" value="Immunoglobulins"/>
    <property type="match status" value="1"/>
</dbReference>
<dbReference type="InterPro" id="IPR003961">
    <property type="entry name" value="FN3_dom"/>
</dbReference>
<dbReference type="CDD" id="cd00063">
    <property type="entry name" value="FN3"/>
    <property type="match status" value="1"/>
</dbReference>
<evidence type="ECO:0000313" key="6">
    <source>
        <dbReference type="Proteomes" id="UP000547510"/>
    </source>
</evidence>
<keyword evidence="1" id="KW-0326">Glycosidase</keyword>
<proteinExistence type="predicted"/>
<protein>
    <recommendedName>
        <fullName evidence="4">Fibronectin type-III domain-containing protein</fullName>
    </recommendedName>
</protein>
<keyword evidence="2" id="KW-0119">Carbohydrate metabolism</keyword>
<feature type="region of interest" description="Disordered" evidence="3">
    <location>
        <begin position="26"/>
        <end position="45"/>
    </location>
</feature>
<accession>A0A841CRE3</accession>
<dbReference type="RefSeq" id="WP_184695333.1">
    <property type="nucleotide sequence ID" value="NZ_JACHJN010000009.1"/>
</dbReference>
<dbReference type="SUPFAM" id="SSF49265">
    <property type="entry name" value="Fibronectin type III"/>
    <property type="match status" value="1"/>
</dbReference>
<gene>
    <name evidence="5" type="ORF">FHS29_005533</name>
</gene>
<keyword evidence="1" id="KW-0378">Hydrolase</keyword>
<evidence type="ECO:0000313" key="5">
    <source>
        <dbReference type="EMBL" id="MBB5958924.1"/>
    </source>
</evidence>
<comment type="caution">
    <text evidence="5">The sequence shown here is derived from an EMBL/GenBank/DDBJ whole genome shotgun (WGS) entry which is preliminary data.</text>
</comment>
<dbReference type="Proteomes" id="UP000547510">
    <property type="component" value="Unassembled WGS sequence"/>
</dbReference>
<evidence type="ECO:0000256" key="3">
    <source>
        <dbReference type="SAM" id="MobiDB-lite"/>
    </source>
</evidence>
<sequence length="606" mass="63001">MHRRRIAAIAAGVVLFGGVVAVLRSTGTGDPNPRASTSAPPPTSLAPFAAEGVLVSTPGAPPEQPADLRVVPGPRRLQVRWSGKEAPGYEVRWGRDGRLDRTKLIAQSATQLDGLDDGVRYQVEVRAVDAFGQRSEPSRAEGTSRTPDLGEYALLDRFDRPDAPDPTRWRLATRTNCARATPGQGDDGARLVISSNCAAAAASLRSRTPFVLRDADDLGRFIVETDAPGADGELAVDLVPGPVSTVSGHGLPPDAIRLRVMSGNGKTSVDVLTAEGTPTTSTRAVPTLEQGLSHRWELALRRDGARVLLDGEVVATSPAVPRWREATALVSVSGPTGQRVNVSLVAFDAAPAAAPPFVPSPEVRVAVAPDAAPSTGTPLRGVTGGLLRMTLLHTDPSPTAPEFALAVGDTRVPLRPAVPGAPWRETVGYPVVADLPASALVLDGDRLPVTVLTGVRVQATHVDLELAPAPDAPPAPKPSVDKVPLSGLEQVLARANGTVLDAGGRPVPEGSPIRRGRVVFDLTLDGRSGQRGAGLAGLAGFTVRLDGDRVAAVPTDLGGPGVAGVYRLALNTGGLSFGPHMIEVKLFSTSPDVRPTSAFVPFFVGQ</sequence>
<dbReference type="AlphaFoldDB" id="A0A841CRE3"/>
<evidence type="ECO:0000259" key="4">
    <source>
        <dbReference type="PROSITE" id="PS50853"/>
    </source>
</evidence>
<keyword evidence="6" id="KW-1185">Reference proteome</keyword>
<dbReference type="EMBL" id="JACHJN010000009">
    <property type="protein sequence ID" value="MBB5958924.1"/>
    <property type="molecule type" value="Genomic_DNA"/>
</dbReference>
<name>A0A841CRE3_9PSEU</name>
<feature type="domain" description="Fibronectin type-III" evidence="4">
    <location>
        <begin position="61"/>
        <end position="149"/>
    </location>
</feature>
<reference evidence="5 6" key="1">
    <citation type="submission" date="2020-08" db="EMBL/GenBank/DDBJ databases">
        <title>Genomic Encyclopedia of Type Strains, Phase III (KMG-III): the genomes of soil and plant-associated and newly described type strains.</title>
        <authorList>
            <person name="Whitman W."/>
        </authorList>
    </citation>
    <scope>NUCLEOTIDE SEQUENCE [LARGE SCALE GENOMIC DNA]</scope>
    <source>
        <strain evidence="5 6">CECT 8640</strain>
    </source>
</reference>
<dbReference type="InterPro" id="IPR013783">
    <property type="entry name" value="Ig-like_fold"/>
</dbReference>
<evidence type="ECO:0000256" key="1">
    <source>
        <dbReference type="ARBA" id="ARBA00023295"/>
    </source>
</evidence>
<organism evidence="5 6">
    <name type="scientific">Saccharothrix tamanrassetensis</name>
    <dbReference type="NCBI Taxonomy" id="1051531"/>
    <lineage>
        <taxon>Bacteria</taxon>
        <taxon>Bacillati</taxon>
        <taxon>Actinomycetota</taxon>
        <taxon>Actinomycetes</taxon>
        <taxon>Pseudonocardiales</taxon>
        <taxon>Pseudonocardiaceae</taxon>
        <taxon>Saccharothrix</taxon>
    </lineage>
</organism>
<dbReference type="PROSITE" id="PS50853">
    <property type="entry name" value="FN3"/>
    <property type="match status" value="1"/>
</dbReference>
<dbReference type="SMART" id="SM00060">
    <property type="entry name" value="FN3"/>
    <property type="match status" value="1"/>
</dbReference>
<dbReference type="GO" id="GO:0000272">
    <property type="term" value="P:polysaccharide catabolic process"/>
    <property type="evidence" value="ECO:0007669"/>
    <property type="project" value="UniProtKB-KW"/>
</dbReference>
<dbReference type="Pfam" id="PF00041">
    <property type="entry name" value="fn3"/>
    <property type="match status" value="1"/>
</dbReference>